<comment type="caution">
    <text evidence="1">The sequence shown here is derived from an EMBL/GenBank/DDBJ whole genome shotgun (WGS) entry which is preliminary data.</text>
</comment>
<reference evidence="1 2" key="1">
    <citation type="submission" date="2019-09" db="EMBL/GenBank/DDBJ databases">
        <title>Draft genome sequence of various Type strains from the CCUG.</title>
        <authorList>
            <person name="Pineiro-Iglesias B."/>
            <person name="Tunovic T."/>
            <person name="Unosson C."/>
            <person name="Inganas E."/>
            <person name="Ohlen M."/>
            <person name="Cardew S."/>
            <person name="Jensie-Markopoulos S."/>
            <person name="Salva-Serra F."/>
            <person name="Jaen-Luchoro D."/>
            <person name="Karlsson R."/>
            <person name="Svensson-Stadler L."/>
            <person name="Chun J."/>
            <person name="Moore E."/>
        </authorList>
    </citation>
    <scope>NUCLEOTIDE SEQUENCE [LARGE SCALE GENOMIC DNA]</scope>
    <source>
        <strain evidence="1 2">CCUG 56969T</strain>
    </source>
</reference>
<dbReference type="Proteomes" id="UP000322521">
    <property type="component" value="Unassembled WGS sequence"/>
</dbReference>
<dbReference type="AlphaFoldDB" id="A0A5M9NWZ6"/>
<sequence length="163" mass="18740">MAMFWGNVWYQVIHDELAYCGILMLSKYPSAHGGYDSQGNEIVEVIMPSLPENSGFSFIEHKDQRSAMLACKSHILDKSRSDLLAHLWVVNDTQCDLDEFKVQLKSDPDHVQYWKSKIATSKETIEDFQLKAKNLKQIRKSKIKEFLESEIVDIATKHAHELA</sequence>
<dbReference type="EMBL" id="VXJS01000007">
    <property type="protein sequence ID" value="KAA8675584.1"/>
    <property type="molecule type" value="Genomic_DNA"/>
</dbReference>
<keyword evidence="2" id="KW-1185">Reference proteome</keyword>
<protein>
    <submittedName>
        <fullName evidence="1">Uncharacterized protein</fullName>
    </submittedName>
</protein>
<evidence type="ECO:0000313" key="2">
    <source>
        <dbReference type="Proteomes" id="UP000322521"/>
    </source>
</evidence>
<dbReference type="RefSeq" id="WP_081230232.1">
    <property type="nucleotide sequence ID" value="NZ_AP025494.1"/>
</dbReference>
<name>A0A5M9NWZ6_9VIBR</name>
<evidence type="ECO:0000313" key="1">
    <source>
        <dbReference type="EMBL" id="KAA8675584.1"/>
    </source>
</evidence>
<dbReference type="OrthoDB" id="9999990at2"/>
<gene>
    <name evidence="1" type="ORF">F4W18_13235</name>
</gene>
<proteinExistence type="predicted"/>
<organism evidence="1 2">
    <name type="scientific">Vibrio gigantis</name>
    <dbReference type="NCBI Taxonomy" id="296199"/>
    <lineage>
        <taxon>Bacteria</taxon>
        <taxon>Pseudomonadati</taxon>
        <taxon>Pseudomonadota</taxon>
        <taxon>Gammaproteobacteria</taxon>
        <taxon>Vibrionales</taxon>
        <taxon>Vibrionaceae</taxon>
        <taxon>Vibrio</taxon>
    </lineage>
</organism>
<accession>A0A5M9NWZ6</accession>